<protein>
    <submittedName>
        <fullName evidence="2">Post-segregation antitoxin CcdA</fullName>
    </submittedName>
</protein>
<organism evidence="2 3">
    <name type="scientific">Allosphingosinicella ginsenosidimutans</name>
    <dbReference type="NCBI Taxonomy" id="1176539"/>
    <lineage>
        <taxon>Bacteria</taxon>
        <taxon>Pseudomonadati</taxon>
        <taxon>Pseudomonadota</taxon>
        <taxon>Alphaproteobacteria</taxon>
        <taxon>Sphingomonadales</taxon>
        <taxon>Sphingomonadaceae</taxon>
        <taxon>Allosphingosinicella</taxon>
    </lineage>
</organism>
<keyword evidence="1" id="KW-1277">Toxin-antitoxin system</keyword>
<reference evidence="2 3" key="1">
    <citation type="journal article" date="2015" name="J. Microbiol.">
        <title>Sphingosinicella ginsenosidimutans sp. nov., with ginsenoside converting activity.</title>
        <authorList>
            <person name="Kim J.K."/>
            <person name="Kang M.S."/>
            <person name="Park S.C."/>
            <person name="Kim K.M."/>
            <person name="Choi K."/>
            <person name="Yoon M.H."/>
            <person name="Im W.T."/>
        </authorList>
    </citation>
    <scope>NUCLEOTIDE SEQUENCE [LARGE SCALE GENOMIC DNA]</scope>
    <source>
        <strain evidence="2 3">BS-11</strain>
    </source>
</reference>
<dbReference type="RefSeq" id="WP_147043752.1">
    <property type="nucleotide sequence ID" value="NZ_BAABIR010000001.1"/>
</dbReference>
<dbReference type="InterPro" id="IPR009956">
    <property type="entry name" value="Post-segregation_anti-tox_CcdA"/>
</dbReference>
<dbReference type="EMBL" id="VOQQ01000001">
    <property type="protein sequence ID" value="TXC64343.1"/>
    <property type="molecule type" value="Genomic_DNA"/>
</dbReference>
<name>A0A5C6TV57_9SPHN</name>
<dbReference type="OrthoDB" id="7191115at2"/>
<gene>
    <name evidence="2" type="ORF">FRZ32_12195</name>
</gene>
<evidence type="ECO:0000313" key="2">
    <source>
        <dbReference type="EMBL" id="TXC64343.1"/>
    </source>
</evidence>
<keyword evidence="3" id="KW-1185">Reference proteome</keyword>
<proteinExistence type="predicted"/>
<comment type="caution">
    <text evidence="2">The sequence shown here is derived from an EMBL/GenBank/DDBJ whole genome shotgun (WGS) entry which is preliminary data.</text>
</comment>
<dbReference type="Proteomes" id="UP000321249">
    <property type="component" value="Unassembled WGS sequence"/>
</dbReference>
<dbReference type="AlphaFoldDB" id="A0A5C6TV57"/>
<evidence type="ECO:0000313" key="3">
    <source>
        <dbReference type="Proteomes" id="UP000321249"/>
    </source>
</evidence>
<evidence type="ECO:0000256" key="1">
    <source>
        <dbReference type="ARBA" id="ARBA00022649"/>
    </source>
</evidence>
<accession>A0A5C6TV57</accession>
<dbReference type="Pfam" id="PF07362">
    <property type="entry name" value="CcdA"/>
    <property type="match status" value="1"/>
</dbReference>
<sequence length="82" mass="9444">MTVRSVRVAATKRPTNVSLRSDLIEEARQLDINVSEACERGLSEEVARARRERWLEENRAAIEASNAYVEKHGLPLARYRMF</sequence>